<name>A0AAV5VU67_9BILA</name>
<keyword evidence="3" id="KW-1185">Reference proteome</keyword>
<sequence length="135" mass="15553">LHQQFAIVLLIVKVVNSKRGVIGSNLSYRFQVRENIVLSRMMLPLMILCFVFQMCLTPFIFLVRLCPAAQQDPFLSIFLLGTALFPFSFAVLLLSSNPMRRALETVGISAPKPEEKMDDRTQYEKWLVQQAESWR</sequence>
<accession>A0AAV5VU67</accession>
<gene>
    <name evidence="2" type="ORF">PFISCL1PPCAC_13241</name>
</gene>
<evidence type="ECO:0000256" key="1">
    <source>
        <dbReference type="SAM" id="Phobius"/>
    </source>
</evidence>
<feature type="transmembrane region" description="Helical" evidence="1">
    <location>
        <begin position="74"/>
        <end position="94"/>
    </location>
</feature>
<proteinExistence type="predicted"/>
<dbReference type="EMBL" id="BTSY01000004">
    <property type="protein sequence ID" value="GMT21944.1"/>
    <property type="molecule type" value="Genomic_DNA"/>
</dbReference>
<dbReference type="Proteomes" id="UP001432322">
    <property type="component" value="Unassembled WGS sequence"/>
</dbReference>
<protein>
    <recommendedName>
        <fullName evidence="4">G protein-coupled receptor</fullName>
    </recommendedName>
</protein>
<evidence type="ECO:0000313" key="2">
    <source>
        <dbReference type="EMBL" id="GMT21944.1"/>
    </source>
</evidence>
<feature type="non-terminal residue" evidence="2">
    <location>
        <position position="1"/>
    </location>
</feature>
<keyword evidence="1" id="KW-0812">Transmembrane</keyword>
<reference evidence="2" key="1">
    <citation type="submission" date="2023-10" db="EMBL/GenBank/DDBJ databases">
        <title>Genome assembly of Pristionchus species.</title>
        <authorList>
            <person name="Yoshida K."/>
            <person name="Sommer R.J."/>
        </authorList>
    </citation>
    <scope>NUCLEOTIDE SEQUENCE</scope>
    <source>
        <strain evidence="2">RS5133</strain>
    </source>
</reference>
<comment type="caution">
    <text evidence="2">The sequence shown here is derived from an EMBL/GenBank/DDBJ whole genome shotgun (WGS) entry which is preliminary data.</text>
</comment>
<feature type="transmembrane region" description="Helical" evidence="1">
    <location>
        <begin position="41"/>
        <end position="62"/>
    </location>
</feature>
<organism evidence="2 3">
    <name type="scientific">Pristionchus fissidentatus</name>
    <dbReference type="NCBI Taxonomy" id="1538716"/>
    <lineage>
        <taxon>Eukaryota</taxon>
        <taxon>Metazoa</taxon>
        <taxon>Ecdysozoa</taxon>
        <taxon>Nematoda</taxon>
        <taxon>Chromadorea</taxon>
        <taxon>Rhabditida</taxon>
        <taxon>Rhabditina</taxon>
        <taxon>Diplogasteromorpha</taxon>
        <taxon>Diplogasteroidea</taxon>
        <taxon>Neodiplogasteridae</taxon>
        <taxon>Pristionchus</taxon>
    </lineage>
</organism>
<keyword evidence="1" id="KW-0472">Membrane</keyword>
<evidence type="ECO:0000313" key="3">
    <source>
        <dbReference type="Proteomes" id="UP001432322"/>
    </source>
</evidence>
<evidence type="ECO:0008006" key="4">
    <source>
        <dbReference type="Google" id="ProtNLM"/>
    </source>
</evidence>
<feature type="non-terminal residue" evidence="2">
    <location>
        <position position="135"/>
    </location>
</feature>
<dbReference type="AlphaFoldDB" id="A0AAV5VU67"/>
<keyword evidence="1" id="KW-1133">Transmembrane helix</keyword>